<feature type="domain" description="Nephrocystin 3-like N-terminal" evidence="4">
    <location>
        <begin position="353"/>
        <end position="507"/>
    </location>
</feature>
<comment type="caution">
    <text evidence="5">The sequence shown here is derived from an EMBL/GenBank/DDBJ whole genome shotgun (WGS) entry which is preliminary data.</text>
</comment>
<dbReference type="EMBL" id="JAADJG010000044">
    <property type="protein sequence ID" value="KAF4456853.1"/>
    <property type="molecule type" value="Genomic_DNA"/>
</dbReference>
<keyword evidence="2" id="KW-0853">WD repeat</keyword>
<gene>
    <name evidence="5" type="ORF">F53441_1064</name>
</gene>
<accession>A0A8H4KX02</accession>
<dbReference type="PANTHER" id="PTHR10039">
    <property type="entry name" value="AMELOGENIN"/>
    <property type="match status" value="1"/>
</dbReference>
<feature type="transmembrane region" description="Helical" evidence="3">
    <location>
        <begin position="1294"/>
        <end position="1319"/>
    </location>
</feature>
<evidence type="ECO:0000313" key="6">
    <source>
        <dbReference type="Proteomes" id="UP000605986"/>
    </source>
</evidence>
<dbReference type="InterPro" id="IPR011047">
    <property type="entry name" value="Quinoprotein_ADH-like_sf"/>
</dbReference>
<organism evidence="5 6">
    <name type="scientific">Fusarium austroafricanum</name>
    <dbReference type="NCBI Taxonomy" id="2364996"/>
    <lineage>
        <taxon>Eukaryota</taxon>
        <taxon>Fungi</taxon>
        <taxon>Dikarya</taxon>
        <taxon>Ascomycota</taxon>
        <taxon>Pezizomycotina</taxon>
        <taxon>Sordariomycetes</taxon>
        <taxon>Hypocreomycetidae</taxon>
        <taxon>Hypocreales</taxon>
        <taxon>Nectriaceae</taxon>
        <taxon>Fusarium</taxon>
        <taxon>Fusarium concolor species complex</taxon>
    </lineage>
</organism>
<keyword evidence="3" id="KW-0812">Transmembrane</keyword>
<reference evidence="5" key="1">
    <citation type="submission" date="2020-01" db="EMBL/GenBank/DDBJ databases">
        <title>Identification and distribution of gene clusters putatively required for synthesis of sphingolipid metabolism inhibitors in phylogenetically diverse species of the filamentous fungus Fusarium.</title>
        <authorList>
            <person name="Kim H.-S."/>
            <person name="Busman M."/>
            <person name="Brown D.W."/>
            <person name="Divon H."/>
            <person name="Uhlig S."/>
            <person name="Proctor R.H."/>
        </authorList>
    </citation>
    <scope>NUCLEOTIDE SEQUENCE</scope>
    <source>
        <strain evidence="5">NRRL 53441</strain>
    </source>
</reference>
<dbReference type="Gene3D" id="3.40.50.300">
    <property type="entry name" value="P-loop containing nucleotide triphosphate hydrolases"/>
    <property type="match status" value="1"/>
</dbReference>
<keyword evidence="3" id="KW-0472">Membrane</keyword>
<proteinExistence type="predicted"/>
<keyword evidence="3" id="KW-1133">Transmembrane helix</keyword>
<name>A0A8H4KX02_9HYPO</name>
<dbReference type="Gene3D" id="2.130.10.10">
    <property type="entry name" value="YVTN repeat-like/Quinoprotein amine dehydrogenase"/>
    <property type="match status" value="2"/>
</dbReference>
<dbReference type="Proteomes" id="UP000605986">
    <property type="component" value="Unassembled WGS sequence"/>
</dbReference>
<evidence type="ECO:0000256" key="2">
    <source>
        <dbReference type="PROSITE-ProRule" id="PRU00221"/>
    </source>
</evidence>
<dbReference type="SUPFAM" id="SSF50998">
    <property type="entry name" value="Quinoprotein alcohol dehydrogenase-like"/>
    <property type="match status" value="1"/>
</dbReference>
<sequence length="1322" mass="147852">MSDSAGSAWRSLLGCHELCVKASASLPPDQVSLRSLSAANTTPALQPQGETSKHALVNCETDYSASNSCGTLGKQPEEFRQLWNEAMVKVETSKDGEKLAEVLQAQNQTNRGDFDVTLTTLISRLEAEMRRVGLQGKMANTMEKIAPHLNRLATVGNIAVSANPNPAALPWAAVRFLLLNLTAGEEIRAKVVQGIVEITILVFECNIYQELYLGSPIVKDASSRTNLRKMIIDALSQCIRFLGFALCRQQAVAKALTDAFRVEDFSSYLKDLSTSKRQLHDAAFLCKMYQNSQSRDQLTDLHDLIVEMRGELSEEYARSQFKDLLLDPKDAFDHVYHPANSFCLEGTRQTVQDIYDWAHDTTSPTICWLPGLAGTGKSTISRTIAYNLKGKTLGASFFFKKGAGNRGDGRLVFSIIAYQLALNFPPIRRHIVDAIQEDPLSAMASMDVQWRRLVRDPLVKLRDKQFTNNITLVIDALDECDQEDRSRILELLTTSCPRFLKVFITNRSELDIEVHFATEQRLHREIVLHRVKMEIIESDITIFLTHTLSRSVPLFIAATTFTRMIKDHHWAKSPDYKVDFIIEKSAKVNSAYEAIYKPVLSLILAGAPDEDQDDATDSFVTIIGSFILLASPLSTTALSSLLNVDVRDILSQFDPLRSVIDIPSDDSPVKHFHLSFRDYLLSKSAANLQVDETKTHASLASRCLEPMRTKLKADVCGLGLPGKSLSEVDPEVISEHVSSDVQYACLYWIHHIKASGNRVRDGGDEHGFLQCFFLNWVEVLCLLRKVSDALLMLEEFQIMIDELFIKDCSIESVAFPDDGNFLCAVCVQCMNLKSIGRVHDLATGKCVREYEIFDKPHHMRLSPNGQWMAANTKESIILSRWDPDSDPSWVTLGPQSEHDVIQFSSDGGFVATVSRDTDMVKVWKTSSGECLHIFEFETQPPQWEFCLTKDRPAVALDHFQIVVFDLNTGEVSHSINSYIKAGPVISDSGTLLTAQSLDGAIRVWELSSERLVKNPDIHVLDVEVVTPIADDNTLLSFGSGDIKIWDIESGNCKERLNTNATASTETTLVAAATDAPAFAILKDYTVEICKIDPLCHIRTIDRVFSCIGDRFYCLVLSSDGQRLVVGSSGDVSTVEIWDVKSASLVQKFDARLMDWPNIAFSSDGSLIAYVLMESIEARYVPSLEARTIISALYPRVSTFQSLTMNDERLMGIYRNSQVQVWDVYTGQCLFLSQPGPWLKPFHLGRTFIDLETIAGILVSENARTDDILKKCYIHEDGVWAMRDKERLLWLPPDYRVACVCMIGTTMVIGTVSGWVLFLYMEE</sequence>
<evidence type="ECO:0000259" key="4">
    <source>
        <dbReference type="Pfam" id="PF24883"/>
    </source>
</evidence>
<dbReference type="InterPro" id="IPR027417">
    <property type="entry name" value="P-loop_NTPase"/>
</dbReference>
<feature type="repeat" description="WD" evidence="2">
    <location>
        <begin position="986"/>
        <end position="1014"/>
    </location>
</feature>
<keyword evidence="6" id="KW-1185">Reference proteome</keyword>
<dbReference type="Pfam" id="PF24883">
    <property type="entry name" value="NPHP3_N"/>
    <property type="match status" value="1"/>
</dbReference>
<evidence type="ECO:0000256" key="3">
    <source>
        <dbReference type="SAM" id="Phobius"/>
    </source>
</evidence>
<evidence type="ECO:0000313" key="5">
    <source>
        <dbReference type="EMBL" id="KAF4456853.1"/>
    </source>
</evidence>
<dbReference type="InterPro" id="IPR001680">
    <property type="entry name" value="WD40_rpt"/>
</dbReference>
<keyword evidence="1" id="KW-0677">Repeat</keyword>
<evidence type="ECO:0000256" key="1">
    <source>
        <dbReference type="ARBA" id="ARBA00022737"/>
    </source>
</evidence>
<dbReference type="OrthoDB" id="674604at2759"/>
<dbReference type="SUPFAM" id="SSF52540">
    <property type="entry name" value="P-loop containing nucleoside triphosphate hydrolases"/>
    <property type="match status" value="1"/>
</dbReference>
<dbReference type="SMART" id="SM00320">
    <property type="entry name" value="WD40"/>
    <property type="match status" value="5"/>
</dbReference>
<protein>
    <recommendedName>
        <fullName evidence="4">Nephrocystin 3-like N-terminal domain-containing protein</fullName>
    </recommendedName>
</protein>
<dbReference type="InterPro" id="IPR015943">
    <property type="entry name" value="WD40/YVTN_repeat-like_dom_sf"/>
</dbReference>
<dbReference type="InterPro" id="IPR056884">
    <property type="entry name" value="NPHP3-like_N"/>
</dbReference>
<dbReference type="PROSITE" id="PS50082">
    <property type="entry name" value="WD_REPEATS_2"/>
    <property type="match status" value="1"/>
</dbReference>